<dbReference type="FunFam" id="1.20.1720.10:FF:000012">
    <property type="entry name" value="MFS toxin efflux pump (AflT)"/>
    <property type="match status" value="1"/>
</dbReference>
<evidence type="ECO:0000256" key="2">
    <source>
        <dbReference type="ARBA" id="ARBA00007520"/>
    </source>
</evidence>
<comment type="similarity">
    <text evidence="2">Belongs to the major facilitator superfamily. TCR/Tet family.</text>
</comment>
<comment type="subcellular location">
    <subcellularLocation>
        <location evidence="1">Membrane</location>
        <topology evidence="1">Multi-pass membrane protein</topology>
    </subcellularLocation>
</comment>
<dbReference type="InterPro" id="IPR011701">
    <property type="entry name" value="MFS"/>
</dbReference>
<feature type="transmembrane region" description="Helical" evidence="8">
    <location>
        <begin position="309"/>
        <end position="328"/>
    </location>
</feature>
<dbReference type="GO" id="GO:0005886">
    <property type="term" value="C:plasma membrane"/>
    <property type="evidence" value="ECO:0007669"/>
    <property type="project" value="TreeGrafter"/>
</dbReference>
<evidence type="ECO:0000313" key="10">
    <source>
        <dbReference type="EMBL" id="AEO56525.1"/>
    </source>
</evidence>
<feature type="transmembrane region" description="Helical" evidence="8">
    <location>
        <begin position="444"/>
        <end position="462"/>
    </location>
</feature>
<gene>
    <name evidence="10" type="ORF">MYCTH_2059428</name>
</gene>
<dbReference type="PANTHER" id="PTHR23501:SF177">
    <property type="entry name" value="MAJOR FACILITATOR SUPERFAMILY (MFS) PROFILE DOMAIN-CONTAINING PROTEIN-RELATED"/>
    <property type="match status" value="1"/>
</dbReference>
<evidence type="ECO:0000256" key="3">
    <source>
        <dbReference type="ARBA" id="ARBA00022448"/>
    </source>
</evidence>
<dbReference type="GO" id="GO:0022857">
    <property type="term" value="F:transmembrane transporter activity"/>
    <property type="evidence" value="ECO:0007669"/>
    <property type="project" value="InterPro"/>
</dbReference>
<feature type="transmembrane region" description="Helical" evidence="8">
    <location>
        <begin position="267"/>
        <end position="288"/>
    </location>
</feature>
<dbReference type="AlphaFoldDB" id="G2Q9R6"/>
<dbReference type="HOGENOM" id="CLU_000960_22_1_1"/>
<feature type="transmembrane region" description="Helical" evidence="8">
    <location>
        <begin position="418"/>
        <end position="437"/>
    </location>
</feature>
<keyword evidence="3" id="KW-0813">Transport</keyword>
<dbReference type="FunFam" id="1.20.1250.20:FF:000489">
    <property type="entry name" value="MFS general substrate transporter"/>
    <property type="match status" value="1"/>
</dbReference>
<proteinExistence type="inferred from homology"/>
<feature type="compositionally biased region" description="Basic and acidic residues" evidence="7">
    <location>
        <begin position="75"/>
        <end position="92"/>
    </location>
</feature>
<feature type="transmembrane region" description="Helical" evidence="8">
    <location>
        <begin position="204"/>
        <end position="229"/>
    </location>
</feature>
<dbReference type="OrthoDB" id="10021397at2759"/>
<feature type="transmembrane region" description="Helical" evidence="8">
    <location>
        <begin position="474"/>
        <end position="493"/>
    </location>
</feature>
<evidence type="ECO:0000259" key="9">
    <source>
        <dbReference type="PROSITE" id="PS50850"/>
    </source>
</evidence>
<dbReference type="CDD" id="cd17502">
    <property type="entry name" value="MFS_Azr1_MDR_like"/>
    <property type="match status" value="1"/>
</dbReference>
<accession>G2Q9R6</accession>
<dbReference type="RefSeq" id="XP_003661770.1">
    <property type="nucleotide sequence ID" value="XM_003661722.1"/>
</dbReference>
<dbReference type="VEuPathDB" id="FungiDB:MYCTH_2059428"/>
<dbReference type="PANTHER" id="PTHR23501">
    <property type="entry name" value="MAJOR FACILITATOR SUPERFAMILY"/>
    <property type="match status" value="1"/>
</dbReference>
<evidence type="ECO:0000256" key="7">
    <source>
        <dbReference type="SAM" id="MobiDB-lite"/>
    </source>
</evidence>
<dbReference type="OMA" id="MFGGTVF"/>
<name>G2Q9R6_THET4</name>
<evidence type="ECO:0000256" key="5">
    <source>
        <dbReference type="ARBA" id="ARBA00022989"/>
    </source>
</evidence>
<feature type="compositionally biased region" description="Acidic residues" evidence="7">
    <location>
        <begin position="93"/>
        <end position="102"/>
    </location>
</feature>
<organism evidence="10 11">
    <name type="scientific">Thermothelomyces thermophilus (strain ATCC 42464 / BCRC 31852 / DSM 1799)</name>
    <name type="common">Sporotrichum thermophile</name>
    <dbReference type="NCBI Taxonomy" id="573729"/>
    <lineage>
        <taxon>Eukaryota</taxon>
        <taxon>Fungi</taxon>
        <taxon>Dikarya</taxon>
        <taxon>Ascomycota</taxon>
        <taxon>Pezizomycotina</taxon>
        <taxon>Sordariomycetes</taxon>
        <taxon>Sordariomycetidae</taxon>
        <taxon>Sordariales</taxon>
        <taxon>Chaetomiaceae</taxon>
        <taxon>Thermothelomyces</taxon>
    </lineage>
</organism>
<feature type="transmembrane region" description="Helical" evidence="8">
    <location>
        <begin position="149"/>
        <end position="167"/>
    </location>
</feature>
<dbReference type="FunCoup" id="G2Q9R6">
    <property type="interactions" value="55"/>
</dbReference>
<evidence type="ECO:0000256" key="6">
    <source>
        <dbReference type="ARBA" id="ARBA00023136"/>
    </source>
</evidence>
<keyword evidence="4 8" id="KW-0812">Transmembrane</keyword>
<feature type="region of interest" description="Disordered" evidence="7">
    <location>
        <begin position="1"/>
        <end position="102"/>
    </location>
</feature>
<feature type="transmembrane region" description="Helical" evidence="8">
    <location>
        <begin position="505"/>
        <end position="528"/>
    </location>
</feature>
<evidence type="ECO:0000256" key="8">
    <source>
        <dbReference type="SAM" id="Phobius"/>
    </source>
</evidence>
<dbReference type="Pfam" id="PF07690">
    <property type="entry name" value="MFS_1"/>
    <property type="match status" value="1"/>
</dbReference>
<dbReference type="PROSITE" id="PS50850">
    <property type="entry name" value="MFS"/>
    <property type="match status" value="1"/>
</dbReference>
<protein>
    <recommendedName>
        <fullName evidence="9">Major facilitator superfamily (MFS) profile domain-containing protein</fullName>
    </recommendedName>
</protein>
<dbReference type="SUPFAM" id="SSF103473">
    <property type="entry name" value="MFS general substrate transporter"/>
    <property type="match status" value="1"/>
</dbReference>
<dbReference type="Gene3D" id="1.20.1250.20">
    <property type="entry name" value="MFS general substrate transporter like domains"/>
    <property type="match status" value="1"/>
</dbReference>
<keyword evidence="6 8" id="KW-0472">Membrane</keyword>
<feature type="transmembrane region" description="Helical" evidence="8">
    <location>
        <begin position="179"/>
        <end position="198"/>
    </location>
</feature>
<dbReference type="KEGG" id="mtm:MYCTH_2059428"/>
<evidence type="ECO:0000313" key="11">
    <source>
        <dbReference type="Proteomes" id="UP000007322"/>
    </source>
</evidence>
<dbReference type="EMBL" id="CP003003">
    <property type="protein sequence ID" value="AEO56525.1"/>
    <property type="molecule type" value="Genomic_DNA"/>
</dbReference>
<feature type="transmembrane region" description="Helical" evidence="8">
    <location>
        <begin position="236"/>
        <end position="255"/>
    </location>
</feature>
<keyword evidence="5 8" id="KW-1133">Transmembrane helix</keyword>
<reference evidence="10 11" key="1">
    <citation type="journal article" date="2011" name="Nat. Biotechnol.">
        <title>Comparative genomic analysis of the thermophilic biomass-degrading fungi Myceliophthora thermophila and Thielavia terrestris.</title>
        <authorList>
            <person name="Berka R.M."/>
            <person name="Grigoriev I.V."/>
            <person name="Otillar R."/>
            <person name="Salamov A."/>
            <person name="Grimwood J."/>
            <person name="Reid I."/>
            <person name="Ishmael N."/>
            <person name="John T."/>
            <person name="Darmond C."/>
            <person name="Moisan M.-C."/>
            <person name="Henrissat B."/>
            <person name="Coutinho P.M."/>
            <person name="Lombard V."/>
            <person name="Natvig D.O."/>
            <person name="Lindquist E."/>
            <person name="Schmutz J."/>
            <person name="Lucas S."/>
            <person name="Harris P."/>
            <person name="Powlowski J."/>
            <person name="Bellemare A."/>
            <person name="Taylor D."/>
            <person name="Butler G."/>
            <person name="de Vries R.P."/>
            <person name="Allijn I.E."/>
            <person name="van den Brink J."/>
            <person name="Ushinsky S."/>
            <person name="Storms R."/>
            <person name="Powell A.J."/>
            <person name="Paulsen I.T."/>
            <person name="Elbourne L.D.H."/>
            <person name="Baker S.E."/>
            <person name="Magnuson J."/>
            <person name="LaBoissiere S."/>
            <person name="Clutterbuck A.J."/>
            <person name="Martinez D."/>
            <person name="Wogulis M."/>
            <person name="de Leon A.L."/>
            <person name="Rey M.W."/>
            <person name="Tsang A."/>
        </authorList>
    </citation>
    <scope>NUCLEOTIDE SEQUENCE [LARGE SCALE GENOMIC DNA]</scope>
    <source>
        <strain evidence="11">ATCC 42464 / BCRC 31852 / DSM 1799</strain>
    </source>
</reference>
<feature type="transmembrane region" description="Helical" evidence="8">
    <location>
        <begin position="111"/>
        <end position="137"/>
    </location>
</feature>
<feature type="domain" description="Major facilitator superfamily (MFS) profile" evidence="9">
    <location>
        <begin position="114"/>
        <end position="602"/>
    </location>
</feature>
<dbReference type="Proteomes" id="UP000007322">
    <property type="component" value="Chromosome 2"/>
</dbReference>
<feature type="transmembrane region" description="Helical" evidence="8">
    <location>
        <begin position="340"/>
        <end position="357"/>
    </location>
</feature>
<feature type="transmembrane region" description="Helical" evidence="8">
    <location>
        <begin position="579"/>
        <end position="599"/>
    </location>
</feature>
<dbReference type="eggNOG" id="KOG0254">
    <property type="taxonomic scope" value="Eukaryota"/>
</dbReference>
<dbReference type="InterPro" id="IPR020846">
    <property type="entry name" value="MFS_dom"/>
</dbReference>
<evidence type="ECO:0000256" key="1">
    <source>
        <dbReference type="ARBA" id="ARBA00004141"/>
    </source>
</evidence>
<keyword evidence="11" id="KW-1185">Reference proteome</keyword>
<evidence type="ECO:0000256" key="4">
    <source>
        <dbReference type="ARBA" id="ARBA00022692"/>
    </source>
</evidence>
<dbReference type="InterPro" id="IPR036259">
    <property type="entry name" value="MFS_trans_sf"/>
</dbReference>
<dbReference type="GeneID" id="11510575"/>
<feature type="transmembrane region" description="Helical" evidence="8">
    <location>
        <begin position="377"/>
        <end position="398"/>
    </location>
</feature>
<sequence>MPSPTTAGPPRSAEITDADHGRPGTSEAPASGVPHAHNLAAGHEGYFSSDDTTRAPSTAGDETEKAWEAATATGENEKKDVRATGDSVRDEPVGQEDGGEEEMEYPTGLPFVFIIIALVLSIFLVSLDMTIVATAIPKITDEFHGLEDVAWYSSAFFMTVGGFQSTWGKVFKYFPLKISFFISIFVFELGSLICGVAPNSTALIVGRAIAGVGAAGIGSGAYTIIAFVAPPKKRPVYTGIVGTSYGIAAVVGPLIGGAFSDHVTWRWCFYINLPIGGVSLALIFFFFTTPKGAKPVEASLKEKILQTDPLGTALVMGGVISYILALQYGGQTKAWDSSTVIGLIVGCVVIFIVFGFWEFYNGERSMIVPRLFFHRQIWVSSVFAFFFAGSYFIIIYYLPIYFQSVDNASPTESGVRNLPLIIAVTIATVLSGVAITATGIAAPVAVGGSAVGTVAAGLLYTLDIGTGAGKWIGYQILAGLAWGAAFQVPIITGQASAAPHDMSSVTAIILFFQIVGGAFLVSAAQSAFVNKMVHELATSAPSLDPLIVLGTGATQIRDVFPADAVPGIVVAYMQGIKTALALVIGTTGVAFLVSLFSNFKRLNTEALKTGGAAA</sequence>
<dbReference type="InParanoid" id="G2Q9R6"/>